<accession>A0ABQ5YJ27</accession>
<proteinExistence type="predicted"/>
<feature type="chain" id="PRO_5047087357" description="Acetylhydrolase" evidence="4">
    <location>
        <begin position="29"/>
        <end position="337"/>
    </location>
</feature>
<dbReference type="PANTHER" id="PTHR10272">
    <property type="entry name" value="PLATELET-ACTIVATING FACTOR ACETYLHYDROLASE"/>
    <property type="match status" value="1"/>
</dbReference>
<feature type="signal peptide" evidence="4">
    <location>
        <begin position="1"/>
        <end position="28"/>
    </location>
</feature>
<dbReference type="PANTHER" id="PTHR10272:SF0">
    <property type="entry name" value="PLATELET-ACTIVATING FACTOR ACETYLHYDROLASE"/>
    <property type="match status" value="1"/>
</dbReference>
<gene>
    <name evidence="5" type="ORF">GCM10007907_33960</name>
</gene>
<evidence type="ECO:0000313" key="6">
    <source>
        <dbReference type="Proteomes" id="UP001156706"/>
    </source>
</evidence>
<comment type="caution">
    <text evidence="5">The sequence shown here is derived from an EMBL/GenBank/DDBJ whole genome shotgun (WGS) entry which is preliminary data.</text>
</comment>
<organism evidence="5 6">
    <name type="scientific">Chitinimonas prasina</name>
    <dbReference type="NCBI Taxonomy" id="1434937"/>
    <lineage>
        <taxon>Bacteria</taxon>
        <taxon>Pseudomonadati</taxon>
        <taxon>Pseudomonadota</taxon>
        <taxon>Betaproteobacteria</taxon>
        <taxon>Neisseriales</taxon>
        <taxon>Chitinibacteraceae</taxon>
        <taxon>Chitinimonas</taxon>
    </lineage>
</organism>
<protein>
    <recommendedName>
        <fullName evidence="7">Acetylhydrolase</fullName>
    </recommendedName>
</protein>
<keyword evidence="2" id="KW-0442">Lipid degradation</keyword>
<dbReference type="Pfam" id="PF03403">
    <property type="entry name" value="PAF-AH_p_II"/>
    <property type="match status" value="1"/>
</dbReference>
<keyword evidence="4" id="KW-0732">Signal</keyword>
<keyword evidence="6" id="KW-1185">Reference proteome</keyword>
<evidence type="ECO:0000256" key="1">
    <source>
        <dbReference type="ARBA" id="ARBA00022801"/>
    </source>
</evidence>
<evidence type="ECO:0000256" key="4">
    <source>
        <dbReference type="SAM" id="SignalP"/>
    </source>
</evidence>
<evidence type="ECO:0000313" key="5">
    <source>
        <dbReference type="EMBL" id="GLR14606.1"/>
    </source>
</evidence>
<dbReference type="SUPFAM" id="SSF53474">
    <property type="entry name" value="alpha/beta-Hydrolases"/>
    <property type="match status" value="1"/>
</dbReference>
<dbReference type="Gene3D" id="3.40.50.1820">
    <property type="entry name" value="alpha/beta hydrolase"/>
    <property type="match status" value="1"/>
</dbReference>
<dbReference type="InterPro" id="IPR029058">
    <property type="entry name" value="AB_hydrolase_fold"/>
</dbReference>
<keyword evidence="3" id="KW-0443">Lipid metabolism</keyword>
<evidence type="ECO:0000256" key="3">
    <source>
        <dbReference type="ARBA" id="ARBA00023098"/>
    </source>
</evidence>
<evidence type="ECO:0000256" key="2">
    <source>
        <dbReference type="ARBA" id="ARBA00022963"/>
    </source>
</evidence>
<evidence type="ECO:0008006" key="7">
    <source>
        <dbReference type="Google" id="ProtNLM"/>
    </source>
</evidence>
<reference evidence="6" key="1">
    <citation type="journal article" date="2019" name="Int. J. Syst. Evol. Microbiol.">
        <title>The Global Catalogue of Microorganisms (GCM) 10K type strain sequencing project: providing services to taxonomists for standard genome sequencing and annotation.</title>
        <authorList>
            <consortium name="The Broad Institute Genomics Platform"/>
            <consortium name="The Broad Institute Genome Sequencing Center for Infectious Disease"/>
            <person name="Wu L."/>
            <person name="Ma J."/>
        </authorList>
    </citation>
    <scope>NUCLEOTIDE SEQUENCE [LARGE SCALE GENOMIC DNA]</scope>
    <source>
        <strain evidence="6">NBRC 110044</strain>
    </source>
</reference>
<dbReference type="EMBL" id="BSOG01000005">
    <property type="protein sequence ID" value="GLR14606.1"/>
    <property type="molecule type" value="Genomic_DNA"/>
</dbReference>
<dbReference type="Proteomes" id="UP001156706">
    <property type="component" value="Unassembled WGS sequence"/>
</dbReference>
<keyword evidence="1" id="KW-0378">Hydrolase</keyword>
<dbReference type="RefSeq" id="WP_284197681.1">
    <property type="nucleotide sequence ID" value="NZ_BSOG01000005.1"/>
</dbReference>
<name>A0ABQ5YJ27_9NEIS</name>
<sequence length="337" mass="36369">MSIDTCLIQARGLALAALLLVGVAPVQAGEPASVSVPPTVQAEELPYQVLDMDWQDDARQRAVPVRLYLPRQASAEQPVPLVLFSHGMGGSRRGYSYLGRYWASQGYASLHVQHVGSDREIWFGNTFTLLSRLHEAANESEALARVADVRFALDSVLADGELGPLINPQHIVAAGHSYGANTSLLLAGAKVERGGKPLNLREPRIKAAILLSAPPFHGEKDAAGIVGGIEIPTLHITNTEDVIRIPGYYSDAEDRVALFDATGGGQKLLAVFEGGSHNIFTDRKEAGGIFLNPRIKEATQALSLAFLRRLINGDASQLKSWPERFAPLLARFVPDKS</sequence>